<name>I4DQK7_PAPXU</name>
<dbReference type="EMBL" id="AK404356">
    <property type="protein sequence ID" value="BAM20197.1"/>
    <property type="molecule type" value="mRNA"/>
</dbReference>
<accession>I4DQK7</accession>
<dbReference type="AlphaFoldDB" id="I4DQK7"/>
<sequence length="54" mass="6542">YIKYIKVIVLWNTKSFSNLKTFIQKNGIKKIKGWIDTKRNLKLYIVSFLIHKEK</sequence>
<reference evidence="1" key="1">
    <citation type="journal article" date="2012" name="BMC Biol.">
        <title>Comprehensive microarray-based analysis for stage-specific larval camouflage pattern-associated genes in the swallowtail butterfly, Papilio xuthus.</title>
        <authorList>
            <person name="Futahashi R."/>
            <person name="Shirataki H."/>
            <person name="Narita T."/>
            <person name="Mita K."/>
            <person name="Fujiwara H."/>
        </authorList>
    </citation>
    <scope>NUCLEOTIDE SEQUENCE</scope>
    <source>
        <tissue evidence="1">Epidermis</tissue>
    </source>
</reference>
<feature type="non-terminal residue" evidence="1">
    <location>
        <position position="1"/>
    </location>
</feature>
<organism evidence="1">
    <name type="scientific">Papilio xuthus</name>
    <name type="common">Asian swallowtail butterfly</name>
    <dbReference type="NCBI Taxonomy" id="66420"/>
    <lineage>
        <taxon>Eukaryota</taxon>
        <taxon>Metazoa</taxon>
        <taxon>Ecdysozoa</taxon>
        <taxon>Arthropoda</taxon>
        <taxon>Hexapoda</taxon>
        <taxon>Insecta</taxon>
        <taxon>Pterygota</taxon>
        <taxon>Neoptera</taxon>
        <taxon>Endopterygota</taxon>
        <taxon>Lepidoptera</taxon>
        <taxon>Glossata</taxon>
        <taxon>Ditrysia</taxon>
        <taxon>Papilionoidea</taxon>
        <taxon>Papilionidae</taxon>
        <taxon>Papilioninae</taxon>
        <taxon>Papilio</taxon>
    </lineage>
</organism>
<proteinExistence type="evidence at transcript level"/>
<evidence type="ECO:0000313" key="1">
    <source>
        <dbReference type="EMBL" id="BAM20197.1"/>
    </source>
</evidence>
<protein>
    <submittedName>
        <fullName evidence="1">Uncharacterized protein</fullName>
    </submittedName>
</protein>